<dbReference type="GO" id="GO:0005524">
    <property type="term" value="F:ATP binding"/>
    <property type="evidence" value="ECO:0007669"/>
    <property type="project" value="UniProtKB-UniRule"/>
</dbReference>
<feature type="binding site" evidence="6">
    <location>
        <begin position="32"/>
        <end position="38"/>
    </location>
    <ligand>
        <name>ATP</name>
        <dbReference type="ChEBI" id="CHEBI:30616"/>
    </ligand>
</feature>
<dbReference type="Gene3D" id="3.40.50.620">
    <property type="entry name" value="HUPs"/>
    <property type="match status" value="1"/>
</dbReference>
<sequence>MLWWTMTNVMQEERKVINEMVGTEEHVICVLSGRVDSTVAATLVHKAIGDMLHCVFVDNGLLRFKERERVMETFEKDLHLLVTCVDVVEQFLSKLEGVVDPEAKRKIIGKEFICIFDAFLVMI</sequence>
<dbReference type="AlphaFoldDB" id="A0AAD8HW23"/>
<dbReference type="SUPFAM" id="SSF52402">
    <property type="entry name" value="Adenine nucleotide alpha hydrolases-like"/>
    <property type="match status" value="1"/>
</dbReference>
<evidence type="ECO:0000259" key="7">
    <source>
        <dbReference type="PROSITE" id="PS51553"/>
    </source>
</evidence>
<evidence type="ECO:0000256" key="5">
    <source>
        <dbReference type="ARBA" id="ARBA00022840"/>
    </source>
</evidence>
<dbReference type="EMBL" id="JAUIZM010000007">
    <property type="protein sequence ID" value="KAK1374316.1"/>
    <property type="molecule type" value="Genomic_DNA"/>
</dbReference>
<comment type="caution">
    <text evidence="8">The sequence shown here is derived from an EMBL/GenBank/DDBJ whole genome shotgun (WGS) entry which is preliminary data.</text>
</comment>
<keyword evidence="5 6" id="KW-0067">ATP-binding</keyword>
<gene>
    <name evidence="8" type="ORF">POM88_030509</name>
</gene>
<evidence type="ECO:0000256" key="1">
    <source>
        <dbReference type="ARBA" id="ARBA00022598"/>
    </source>
</evidence>
<proteinExistence type="predicted"/>
<protein>
    <recommendedName>
        <fullName evidence="7">GMPS ATP-PPase domain-containing protein</fullName>
    </recommendedName>
</protein>
<dbReference type="InterPro" id="IPR014729">
    <property type="entry name" value="Rossmann-like_a/b/a_fold"/>
</dbReference>
<reference evidence="8" key="1">
    <citation type="submission" date="2023-02" db="EMBL/GenBank/DDBJ databases">
        <title>Genome of toxic invasive species Heracleum sosnowskyi carries increased number of genes despite the absence of recent whole-genome duplications.</title>
        <authorList>
            <person name="Schelkunov M."/>
            <person name="Shtratnikova V."/>
            <person name="Makarenko M."/>
            <person name="Klepikova A."/>
            <person name="Omelchenko D."/>
            <person name="Novikova G."/>
            <person name="Obukhova E."/>
            <person name="Bogdanov V."/>
            <person name="Penin A."/>
            <person name="Logacheva M."/>
        </authorList>
    </citation>
    <scope>NUCLEOTIDE SEQUENCE</scope>
    <source>
        <strain evidence="8">Hsosn_3</strain>
        <tissue evidence="8">Leaf</tissue>
    </source>
</reference>
<evidence type="ECO:0000256" key="2">
    <source>
        <dbReference type="ARBA" id="ARBA00022741"/>
    </source>
</evidence>
<evidence type="ECO:0000313" key="8">
    <source>
        <dbReference type="EMBL" id="KAK1374316.1"/>
    </source>
</evidence>
<keyword evidence="2 6" id="KW-0547">Nucleotide-binding</keyword>
<keyword evidence="9" id="KW-1185">Reference proteome</keyword>
<evidence type="ECO:0000256" key="3">
    <source>
        <dbReference type="ARBA" id="ARBA00022749"/>
    </source>
</evidence>
<keyword evidence="4 6" id="KW-0658">Purine biosynthesis</keyword>
<accession>A0AAD8HW23</accession>
<keyword evidence="3 6" id="KW-0332">GMP biosynthesis</keyword>
<evidence type="ECO:0000256" key="6">
    <source>
        <dbReference type="PROSITE-ProRule" id="PRU00886"/>
    </source>
</evidence>
<dbReference type="GO" id="GO:0003921">
    <property type="term" value="F:GMP synthase activity"/>
    <property type="evidence" value="ECO:0007669"/>
    <property type="project" value="InterPro"/>
</dbReference>
<dbReference type="PROSITE" id="PS51553">
    <property type="entry name" value="GMPS_ATP_PPASE"/>
    <property type="match status" value="1"/>
</dbReference>
<evidence type="ECO:0000313" key="9">
    <source>
        <dbReference type="Proteomes" id="UP001237642"/>
    </source>
</evidence>
<evidence type="ECO:0000256" key="4">
    <source>
        <dbReference type="ARBA" id="ARBA00022755"/>
    </source>
</evidence>
<dbReference type="Proteomes" id="UP001237642">
    <property type="component" value="Unassembled WGS sequence"/>
</dbReference>
<keyword evidence="1" id="KW-0436">Ligase</keyword>
<name>A0AAD8HW23_9APIA</name>
<feature type="domain" description="GMPS ATP-PPase" evidence="7">
    <location>
        <begin position="4"/>
        <end position="123"/>
    </location>
</feature>
<dbReference type="InterPro" id="IPR025777">
    <property type="entry name" value="GMPS_ATP_PPase_dom"/>
</dbReference>
<reference evidence="8" key="2">
    <citation type="submission" date="2023-05" db="EMBL/GenBank/DDBJ databases">
        <authorList>
            <person name="Schelkunov M.I."/>
        </authorList>
    </citation>
    <scope>NUCLEOTIDE SEQUENCE</scope>
    <source>
        <strain evidence="8">Hsosn_3</strain>
        <tissue evidence="8">Leaf</tissue>
    </source>
</reference>
<dbReference type="PANTHER" id="PTHR11922:SF2">
    <property type="entry name" value="GMP SYNTHASE [GLUTAMINE-HYDROLYZING]"/>
    <property type="match status" value="1"/>
</dbReference>
<organism evidence="8 9">
    <name type="scientific">Heracleum sosnowskyi</name>
    <dbReference type="NCBI Taxonomy" id="360622"/>
    <lineage>
        <taxon>Eukaryota</taxon>
        <taxon>Viridiplantae</taxon>
        <taxon>Streptophyta</taxon>
        <taxon>Embryophyta</taxon>
        <taxon>Tracheophyta</taxon>
        <taxon>Spermatophyta</taxon>
        <taxon>Magnoliopsida</taxon>
        <taxon>eudicotyledons</taxon>
        <taxon>Gunneridae</taxon>
        <taxon>Pentapetalae</taxon>
        <taxon>asterids</taxon>
        <taxon>campanulids</taxon>
        <taxon>Apiales</taxon>
        <taxon>Apiaceae</taxon>
        <taxon>Apioideae</taxon>
        <taxon>apioid superclade</taxon>
        <taxon>Tordylieae</taxon>
        <taxon>Tordyliinae</taxon>
        <taxon>Heracleum</taxon>
    </lineage>
</organism>
<dbReference type="PANTHER" id="PTHR11922">
    <property type="entry name" value="GMP SYNTHASE-RELATED"/>
    <property type="match status" value="1"/>
</dbReference>
<dbReference type="GO" id="GO:0005829">
    <property type="term" value="C:cytosol"/>
    <property type="evidence" value="ECO:0007669"/>
    <property type="project" value="TreeGrafter"/>
</dbReference>